<protein>
    <submittedName>
        <fullName evidence="1">Uncharacterized protein</fullName>
    </submittedName>
</protein>
<keyword evidence="2" id="KW-1185">Reference proteome</keyword>
<dbReference type="Proteomes" id="UP000501240">
    <property type="component" value="Chromosome"/>
</dbReference>
<organism evidence="1 2">
    <name type="scientific">Actinomadura verrucosospora</name>
    <dbReference type="NCBI Taxonomy" id="46165"/>
    <lineage>
        <taxon>Bacteria</taxon>
        <taxon>Bacillati</taxon>
        <taxon>Actinomycetota</taxon>
        <taxon>Actinomycetes</taxon>
        <taxon>Streptosporangiales</taxon>
        <taxon>Thermomonosporaceae</taxon>
        <taxon>Actinomadura</taxon>
    </lineage>
</organism>
<evidence type="ECO:0000313" key="1">
    <source>
        <dbReference type="EMBL" id="QKG23464.1"/>
    </source>
</evidence>
<evidence type="ECO:0000313" key="2">
    <source>
        <dbReference type="Proteomes" id="UP000501240"/>
    </source>
</evidence>
<name>A0A7D4A1K4_ACTVE</name>
<dbReference type="Pfam" id="PF19818">
    <property type="entry name" value="DUF6301"/>
    <property type="match status" value="1"/>
</dbReference>
<proteinExistence type="predicted"/>
<gene>
    <name evidence="1" type="ORF">ACTIVE_5107</name>
</gene>
<sequence length="156" mass="16646">MDDQAIIELAVRLRDLRWPWSASGVPTVARALGWTVDSASEGIIELDTGLGPSSGSVELDWEGTVNTVRVLVTSFIDSDEAAERAWLRDAFVHATGLLTAALGDPTQRIPGSSPQVRWRGPDSTVGLSSASVSLVIFSAGNHYLDEDDLRGQRGSA</sequence>
<dbReference type="InterPro" id="IPR046268">
    <property type="entry name" value="DUF6301"/>
</dbReference>
<reference evidence="1 2" key="1">
    <citation type="submission" date="2020-05" db="EMBL/GenBank/DDBJ databases">
        <title>Actinomadura verrucosospora NRRL-B18236 (PFL_A860) Genome sequencing and assembly.</title>
        <authorList>
            <person name="Samborskyy M."/>
        </authorList>
    </citation>
    <scope>NUCLEOTIDE SEQUENCE [LARGE SCALE GENOMIC DNA]</scope>
    <source>
        <strain evidence="1 2">NRRL:B18236</strain>
    </source>
</reference>
<dbReference type="EMBL" id="CP053892">
    <property type="protein sequence ID" value="QKG23464.1"/>
    <property type="molecule type" value="Genomic_DNA"/>
</dbReference>
<dbReference type="AlphaFoldDB" id="A0A7D4A1K4"/>
<accession>A0A7D4A1K4</accession>